<reference evidence="3 4" key="1">
    <citation type="journal article" date="2018" name="J. Invertebr. Pathol.">
        <title>New genotyping method for the causative agent of crayfish plague (Aphanomyces astaci) based on whole genome data.</title>
        <authorList>
            <person name="Minardi D."/>
            <person name="Studholme D.J."/>
            <person name="van der Giezen M."/>
            <person name="Pretto T."/>
            <person name="Oidtmann B."/>
        </authorList>
    </citation>
    <scope>NUCLEOTIDE SEQUENCE [LARGE SCALE GENOMIC DNA]</scope>
    <source>
        <strain evidence="3 4">KB13</strain>
    </source>
</reference>
<evidence type="ECO:0000313" key="3">
    <source>
        <dbReference type="EMBL" id="RLO03684.1"/>
    </source>
</evidence>
<feature type="chain" id="PRO_5040866561" evidence="2">
    <location>
        <begin position="24"/>
        <end position="98"/>
    </location>
</feature>
<feature type="region of interest" description="Disordered" evidence="1">
    <location>
        <begin position="69"/>
        <end position="98"/>
    </location>
</feature>
<keyword evidence="2" id="KW-0732">Signal</keyword>
<gene>
    <name evidence="3" type="ORF">DYB28_008235</name>
</gene>
<evidence type="ECO:0000256" key="2">
    <source>
        <dbReference type="SAM" id="SignalP"/>
    </source>
</evidence>
<dbReference type="Proteomes" id="UP000275652">
    <property type="component" value="Unassembled WGS sequence"/>
</dbReference>
<protein>
    <submittedName>
        <fullName evidence="3">Uncharacterized protein</fullName>
    </submittedName>
</protein>
<feature type="signal peptide" evidence="2">
    <location>
        <begin position="1"/>
        <end position="23"/>
    </location>
</feature>
<feature type="compositionally biased region" description="Polar residues" evidence="1">
    <location>
        <begin position="88"/>
        <end position="98"/>
    </location>
</feature>
<evidence type="ECO:0000313" key="4">
    <source>
        <dbReference type="Proteomes" id="UP000275652"/>
    </source>
</evidence>
<sequence length="98" mass="10543">MKSSAFLTPMAVIMVMIVHDASAERDPQCAWCSNCYFAAKNGCFLILSKEECDSMDGYKWCGAGSNDLLPPPPNDQLPPPQNDLLPSSACSQTNATSP</sequence>
<feature type="compositionally biased region" description="Pro residues" evidence="1">
    <location>
        <begin position="69"/>
        <end position="81"/>
    </location>
</feature>
<name>A0A9X8H748_APHAT</name>
<comment type="caution">
    <text evidence="3">The sequence shown here is derived from an EMBL/GenBank/DDBJ whole genome shotgun (WGS) entry which is preliminary data.</text>
</comment>
<organism evidence="3 4">
    <name type="scientific">Aphanomyces astaci</name>
    <name type="common">Crayfish plague agent</name>
    <dbReference type="NCBI Taxonomy" id="112090"/>
    <lineage>
        <taxon>Eukaryota</taxon>
        <taxon>Sar</taxon>
        <taxon>Stramenopiles</taxon>
        <taxon>Oomycota</taxon>
        <taxon>Saprolegniomycetes</taxon>
        <taxon>Saprolegniales</taxon>
        <taxon>Verrucalvaceae</taxon>
        <taxon>Aphanomyces</taxon>
    </lineage>
</organism>
<proteinExistence type="predicted"/>
<dbReference type="EMBL" id="QUTI01030401">
    <property type="protein sequence ID" value="RLO03684.1"/>
    <property type="molecule type" value="Genomic_DNA"/>
</dbReference>
<evidence type="ECO:0000256" key="1">
    <source>
        <dbReference type="SAM" id="MobiDB-lite"/>
    </source>
</evidence>
<dbReference type="AlphaFoldDB" id="A0A9X8H748"/>
<accession>A0A9X8H748</accession>